<dbReference type="GO" id="GO:0004527">
    <property type="term" value="F:exonuclease activity"/>
    <property type="evidence" value="ECO:0007669"/>
    <property type="project" value="UniProtKB-KW"/>
</dbReference>
<dbReference type="Gene3D" id="3.30.420.10">
    <property type="entry name" value="Ribonuclease H-like superfamily/Ribonuclease H"/>
    <property type="match status" value="1"/>
</dbReference>
<proteinExistence type="predicted"/>
<dbReference type="AlphaFoldDB" id="A0A248LL57"/>
<organism evidence="2 3">
    <name type="scientific">Laribacter hongkongensis</name>
    <dbReference type="NCBI Taxonomy" id="168471"/>
    <lineage>
        <taxon>Bacteria</taxon>
        <taxon>Pseudomonadati</taxon>
        <taxon>Pseudomonadota</taxon>
        <taxon>Betaproteobacteria</taxon>
        <taxon>Neisseriales</taxon>
        <taxon>Aquaspirillaceae</taxon>
        <taxon>Laribacter</taxon>
    </lineage>
</organism>
<dbReference type="RefSeq" id="WP_088861157.1">
    <property type="nucleotide sequence ID" value="NZ_CP022115.1"/>
</dbReference>
<dbReference type="EMBL" id="CP022115">
    <property type="protein sequence ID" value="ASJ25174.1"/>
    <property type="molecule type" value="Genomic_DNA"/>
</dbReference>
<dbReference type="Pfam" id="PF10108">
    <property type="entry name" value="DNA_pol_B_exo2"/>
    <property type="match status" value="1"/>
</dbReference>
<accession>A0A248LL57</accession>
<gene>
    <name evidence="2" type="ORF">LHGZ1_2343</name>
</gene>
<evidence type="ECO:0000259" key="1">
    <source>
        <dbReference type="Pfam" id="PF10108"/>
    </source>
</evidence>
<dbReference type="CDD" id="cd05782">
    <property type="entry name" value="DNA_polB_like1_exo"/>
    <property type="match status" value="1"/>
</dbReference>
<dbReference type="Proteomes" id="UP000197424">
    <property type="component" value="Chromosome"/>
</dbReference>
<sequence length="265" mass="29818">MSPVLAFDIETIPDISGLRAVRQLSPDMPDADVAEWALQRQRAKSGSDFLPHHLQRVVAISCVLRWGNDKLRIGTLGEQDSSEADMIAAFFDLIGRYSPQLVSWNGGGFDLPALHYRALIHGITAPRYWDMGDGDFADSRDFKWNNYISRYHQRHLDLMDLLAMYQPRANAPLDDMARLCGFPGKLGMDGSQVWPAYQAGQLADIRDYCETDAANTYLVYLRFQLMRGSLTPAEYATEICLVRDWIGTEAGKAHWAAFLAAWPEA</sequence>
<name>A0A248LL57_9NEIS</name>
<dbReference type="InterPro" id="IPR012337">
    <property type="entry name" value="RNaseH-like_sf"/>
</dbReference>
<evidence type="ECO:0000313" key="2">
    <source>
        <dbReference type="EMBL" id="ASJ25174.1"/>
    </source>
</evidence>
<dbReference type="GO" id="GO:0003676">
    <property type="term" value="F:nucleic acid binding"/>
    <property type="evidence" value="ECO:0007669"/>
    <property type="project" value="InterPro"/>
</dbReference>
<dbReference type="InterPro" id="IPR019288">
    <property type="entry name" value="3'-5'_exonuclease_PolB-like"/>
</dbReference>
<keyword evidence="2" id="KW-0269">Exonuclease</keyword>
<dbReference type="OrthoDB" id="13288at2"/>
<keyword evidence="2" id="KW-0378">Hydrolase</keyword>
<reference evidence="3" key="1">
    <citation type="submission" date="2017-06" db="EMBL/GenBank/DDBJ databases">
        <title>Whole genome sequence of Laribacter hongkongensis LHGZ1.</title>
        <authorList>
            <person name="Chen D."/>
            <person name="Wu H."/>
            <person name="Chen J."/>
        </authorList>
    </citation>
    <scope>NUCLEOTIDE SEQUENCE [LARGE SCALE GENOMIC DNA]</scope>
    <source>
        <strain evidence="3">LHGZ1</strain>
    </source>
</reference>
<dbReference type="InterPro" id="IPR036397">
    <property type="entry name" value="RNaseH_sf"/>
</dbReference>
<protein>
    <submittedName>
        <fullName evidence="2">3'-5' exonuclease</fullName>
    </submittedName>
</protein>
<dbReference type="SUPFAM" id="SSF53098">
    <property type="entry name" value="Ribonuclease H-like"/>
    <property type="match status" value="1"/>
</dbReference>
<evidence type="ECO:0000313" key="3">
    <source>
        <dbReference type="Proteomes" id="UP000197424"/>
    </source>
</evidence>
<keyword evidence="2" id="KW-0540">Nuclease</keyword>
<feature type="domain" description="Predicted 3'-5' exonuclease PolB-like" evidence="1">
    <location>
        <begin position="47"/>
        <end position="262"/>
    </location>
</feature>